<accession>A0ACB9CXY5</accession>
<reference evidence="2" key="1">
    <citation type="journal article" date="2022" name="Mol. Ecol. Resour.">
        <title>The genomes of chicory, endive, great burdock and yacon provide insights into Asteraceae palaeo-polyploidization history and plant inulin production.</title>
        <authorList>
            <person name="Fan W."/>
            <person name="Wang S."/>
            <person name="Wang H."/>
            <person name="Wang A."/>
            <person name="Jiang F."/>
            <person name="Liu H."/>
            <person name="Zhao H."/>
            <person name="Xu D."/>
            <person name="Zhang Y."/>
        </authorList>
    </citation>
    <scope>NUCLEOTIDE SEQUENCE [LARGE SCALE GENOMIC DNA]</scope>
    <source>
        <strain evidence="2">cv. Punajuju</strain>
    </source>
</reference>
<reference evidence="1 2" key="2">
    <citation type="journal article" date="2022" name="Mol. Ecol. Resour.">
        <title>The genomes of chicory, endive, great burdock and yacon provide insights into Asteraceae paleo-polyploidization history and plant inulin production.</title>
        <authorList>
            <person name="Fan W."/>
            <person name="Wang S."/>
            <person name="Wang H."/>
            <person name="Wang A."/>
            <person name="Jiang F."/>
            <person name="Liu H."/>
            <person name="Zhao H."/>
            <person name="Xu D."/>
            <person name="Zhang Y."/>
        </authorList>
    </citation>
    <scope>NUCLEOTIDE SEQUENCE [LARGE SCALE GENOMIC DNA]</scope>
    <source>
        <strain evidence="2">cv. Punajuju</strain>
        <tissue evidence="1">Leaves</tissue>
    </source>
</reference>
<dbReference type="Proteomes" id="UP001055811">
    <property type="component" value="Linkage Group LG05"/>
</dbReference>
<gene>
    <name evidence="1" type="ORF">L2E82_29607</name>
</gene>
<keyword evidence="2" id="KW-1185">Reference proteome</keyword>
<proteinExistence type="predicted"/>
<organism evidence="1 2">
    <name type="scientific">Cichorium intybus</name>
    <name type="common">Chicory</name>
    <dbReference type="NCBI Taxonomy" id="13427"/>
    <lineage>
        <taxon>Eukaryota</taxon>
        <taxon>Viridiplantae</taxon>
        <taxon>Streptophyta</taxon>
        <taxon>Embryophyta</taxon>
        <taxon>Tracheophyta</taxon>
        <taxon>Spermatophyta</taxon>
        <taxon>Magnoliopsida</taxon>
        <taxon>eudicotyledons</taxon>
        <taxon>Gunneridae</taxon>
        <taxon>Pentapetalae</taxon>
        <taxon>asterids</taxon>
        <taxon>campanulids</taxon>
        <taxon>Asterales</taxon>
        <taxon>Asteraceae</taxon>
        <taxon>Cichorioideae</taxon>
        <taxon>Cichorieae</taxon>
        <taxon>Cichoriinae</taxon>
        <taxon>Cichorium</taxon>
    </lineage>
</organism>
<sequence length="159" mass="17828">MIPCSHTLDDRKHSSTSIPARLKEIGSGGIGDVLEKPRKWSTDVSSAEETKRNPRAVVKKPSAASARKAGVKKSTKNLVDEDMDVYHLRSPVYPSKNQQQPQNANLNHLQNPNASLLQPNRPQGFPHTSRAHQSELQMAYQDAWRVCHPDFTLVRDIWG</sequence>
<name>A0ACB9CXY5_CICIN</name>
<dbReference type="EMBL" id="CM042013">
    <property type="protein sequence ID" value="KAI3739208.1"/>
    <property type="molecule type" value="Genomic_DNA"/>
</dbReference>
<evidence type="ECO:0000313" key="2">
    <source>
        <dbReference type="Proteomes" id="UP001055811"/>
    </source>
</evidence>
<protein>
    <submittedName>
        <fullName evidence="1">Uncharacterized protein</fullName>
    </submittedName>
</protein>
<evidence type="ECO:0000313" key="1">
    <source>
        <dbReference type="EMBL" id="KAI3739208.1"/>
    </source>
</evidence>
<comment type="caution">
    <text evidence="1">The sequence shown here is derived from an EMBL/GenBank/DDBJ whole genome shotgun (WGS) entry which is preliminary data.</text>
</comment>